<reference evidence="1" key="1">
    <citation type="submission" date="2019-11" db="EMBL/GenBank/DDBJ databases">
        <title>Microbial mats filling the niche in hypersaline microbial mats.</title>
        <authorList>
            <person name="Wong H.L."/>
            <person name="Macleod F.I."/>
            <person name="White R.A. III"/>
            <person name="Burns B.P."/>
        </authorList>
    </citation>
    <scope>NUCLEOTIDE SEQUENCE</scope>
    <source>
        <strain evidence="1">Rbin_158</strain>
    </source>
</reference>
<accession>A0A9D5Q509</accession>
<dbReference type="Proteomes" id="UP000649604">
    <property type="component" value="Unassembled WGS sequence"/>
</dbReference>
<evidence type="ECO:0000313" key="1">
    <source>
        <dbReference type="EMBL" id="MBD3324090.1"/>
    </source>
</evidence>
<sequence>MSALHQTDDYQREHAGKLLAKRLHQARQKKGYLVCPACHTTFDGTHVIKCPTCRTLIDTTFRELRRRKPSQKMETDFFTERPE</sequence>
<organism evidence="1 2">
    <name type="scientific">candidate division KSB3 bacterium</name>
    <dbReference type="NCBI Taxonomy" id="2044937"/>
    <lineage>
        <taxon>Bacteria</taxon>
        <taxon>candidate division KSB3</taxon>
    </lineage>
</organism>
<gene>
    <name evidence="1" type="ORF">GF339_05865</name>
</gene>
<protein>
    <submittedName>
        <fullName evidence="1">Uncharacterized protein</fullName>
    </submittedName>
</protein>
<dbReference type="EMBL" id="WJJP01000183">
    <property type="protein sequence ID" value="MBD3324090.1"/>
    <property type="molecule type" value="Genomic_DNA"/>
</dbReference>
<proteinExistence type="predicted"/>
<evidence type="ECO:0000313" key="2">
    <source>
        <dbReference type="Proteomes" id="UP000649604"/>
    </source>
</evidence>
<name>A0A9D5Q509_9BACT</name>
<dbReference type="AlphaFoldDB" id="A0A9D5Q509"/>
<comment type="caution">
    <text evidence="1">The sequence shown here is derived from an EMBL/GenBank/DDBJ whole genome shotgun (WGS) entry which is preliminary data.</text>
</comment>